<dbReference type="Proteomes" id="UP000799437">
    <property type="component" value="Unassembled WGS sequence"/>
</dbReference>
<dbReference type="EMBL" id="ML996566">
    <property type="protein sequence ID" value="KAF2761920.1"/>
    <property type="molecule type" value="Genomic_DNA"/>
</dbReference>
<reference evidence="2" key="1">
    <citation type="journal article" date="2020" name="Stud. Mycol.">
        <title>101 Dothideomycetes genomes: a test case for predicting lifestyles and emergence of pathogens.</title>
        <authorList>
            <person name="Haridas S."/>
            <person name="Albert R."/>
            <person name="Binder M."/>
            <person name="Bloem J."/>
            <person name="Labutti K."/>
            <person name="Salamov A."/>
            <person name="Andreopoulos B."/>
            <person name="Baker S."/>
            <person name="Barry K."/>
            <person name="Bills G."/>
            <person name="Bluhm B."/>
            <person name="Cannon C."/>
            <person name="Castanera R."/>
            <person name="Culley D."/>
            <person name="Daum C."/>
            <person name="Ezra D."/>
            <person name="Gonzalez J."/>
            <person name="Henrissat B."/>
            <person name="Kuo A."/>
            <person name="Liang C."/>
            <person name="Lipzen A."/>
            <person name="Lutzoni F."/>
            <person name="Magnuson J."/>
            <person name="Mondo S."/>
            <person name="Nolan M."/>
            <person name="Ohm R."/>
            <person name="Pangilinan J."/>
            <person name="Park H.-J."/>
            <person name="Ramirez L."/>
            <person name="Alfaro M."/>
            <person name="Sun H."/>
            <person name="Tritt A."/>
            <person name="Yoshinaga Y."/>
            <person name="Zwiers L.-H."/>
            <person name="Turgeon B."/>
            <person name="Goodwin S."/>
            <person name="Spatafora J."/>
            <person name="Crous P."/>
            <person name="Grigoriev I."/>
        </authorList>
    </citation>
    <scope>NUCLEOTIDE SEQUENCE</scope>
    <source>
        <strain evidence="2">CBS 121739</strain>
    </source>
</reference>
<organism evidence="2 3">
    <name type="scientific">Pseudovirgaria hyperparasitica</name>
    <dbReference type="NCBI Taxonomy" id="470096"/>
    <lineage>
        <taxon>Eukaryota</taxon>
        <taxon>Fungi</taxon>
        <taxon>Dikarya</taxon>
        <taxon>Ascomycota</taxon>
        <taxon>Pezizomycotina</taxon>
        <taxon>Dothideomycetes</taxon>
        <taxon>Dothideomycetes incertae sedis</taxon>
        <taxon>Acrospermales</taxon>
        <taxon>Acrospermaceae</taxon>
        <taxon>Pseudovirgaria</taxon>
    </lineage>
</organism>
<name>A0A6A6WIM6_9PEZI</name>
<feature type="chain" id="PRO_5025329466" description="GPI anchored protein" evidence="1">
    <location>
        <begin position="21"/>
        <end position="271"/>
    </location>
</feature>
<dbReference type="PANTHER" id="PTHR39599:SF1">
    <property type="entry name" value="GPI-ANCHORED PROTEIN (EUROFUNG)"/>
    <property type="match status" value="1"/>
</dbReference>
<accession>A0A6A6WIM6</accession>
<dbReference type="AlphaFoldDB" id="A0A6A6WIM6"/>
<sequence length="271" mass="26709">MRNAVISGTFLLSVLAAANTDEVYAPFDEPTFAILEDVSADTHDISPMRELLRRQNGCDSGYTNCGNLGAAGACCRPNQVCSADSQGHVGCCPIGAACTGSLGGSAPTAGSSSPTFIFPSGTAATTTQGFSVGDPTGVSDAPYSYSTVSNQYYPILYIPTTYTNAAACSSAYSSLQTAVASCTAALAGGANGVTINAPNGGITVAPITASLDLPQASSVCSSLSSRAGFGLVVEACGNFGNGGSGAAGKNCKGSIYGIGAGLAVGVAGQML</sequence>
<proteinExistence type="predicted"/>
<dbReference type="OrthoDB" id="5410926at2759"/>
<evidence type="ECO:0008006" key="4">
    <source>
        <dbReference type="Google" id="ProtNLM"/>
    </source>
</evidence>
<feature type="signal peptide" evidence="1">
    <location>
        <begin position="1"/>
        <end position="20"/>
    </location>
</feature>
<evidence type="ECO:0000313" key="2">
    <source>
        <dbReference type="EMBL" id="KAF2761920.1"/>
    </source>
</evidence>
<dbReference type="RefSeq" id="XP_033604371.1">
    <property type="nucleotide sequence ID" value="XM_033739667.1"/>
</dbReference>
<gene>
    <name evidence="2" type="ORF">EJ05DRAFT_189099</name>
</gene>
<protein>
    <recommendedName>
        <fullName evidence="4">GPI anchored protein</fullName>
    </recommendedName>
</protein>
<evidence type="ECO:0000256" key="1">
    <source>
        <dbReference type="SAM" id="SignalP"/>
    </source>
</evidence>
<keyword evidence="1" id="KW-0732">Signal</keyword>
<evidence type="ECO:0000313" key="3">
    <source>
        <dbReference type="Proteomes" id="UP000799437"/>
    </source>
</evidence>
<dbReference type="PANTHER" id="PTHR39599">
    <property type="entry name" value="GPI-ANCHORED PROTEIN (EUROFUNG)-RELATED-RELATED"/>
    <property type="match status" value="1"/>
</dbReference>
<dbReference type="GeneID" id="54480721"/>
<keyword evidence="3" id="KW-1185">Reference proteome</keyword>